<dbReference type="EMBL" id="SNXY01000011">
    <property type="protein sequence ID" value="TDP81938.1"/>
    <property type="molecule type" value="Genomic_DNA"/>
</dbReference>
<gene>
    <name evidence="3" type="ORF">EDD54_4199</name>
</gene>
<feature type="region of interest" description="Disordered" evidence="1">
    <location>
        <begin position="1"/>
        <end position="20"/>
    </location>
</feature>
<dbReference type="NCBIfam" id="NF008712">
    <property type="entry name" value="PRK11715.1-1"/>
    <property type="match status" value="1"/>
</dbReference>
<dbReference type="GO" id="GO:0005886">
    <property type="term" value="C:plasma membrane"/>
    <property type="evidence" value="ECO:0007669"/>
    <property type="project" value="TreeGrafter"/>
</dbReference>
<feature type="transmembrane region" description="Helical" evidence="2">
    <location>
        <begin position="402"/>
        <end position="422"/>
    </location>
</feature>
<dbReference type="PANTHER" id="PTHR30092">
    <property type="entry name" value="INNER MEMBRANE PROTEIN CRED"/>
    <property type="match status" value="1"/>
</dbReference>
<dbReference type="RefSeq" id="WP_126540523.1">
    <property type="nucleotide sequence ID" value="NZ_BSPM01000002.1"/>
</dbReference>
<keyword evidence="2" id="KW-0812">Transmembrane</keyword>
<feature type="transmembrane region" description="Helical" evidence="2">
    <location>
        <begin position="428"/>
        <end position="447"/>
    </location>
</feature>
<keyword evidence="2" id="KW-0472">Membrane</keyword>
<feature type="transmembrane region" description="Helical" evidence="2">
    <location>
        <begin position="377"/>
        <end position="395"/>
    </location>
</feature>
<dbReference type="Pfam" id="PF06123">
    <property type="entry name" value="CreD"/>
    <property type="match status" value="1"/>
</dbReference>
<feature type="transmembrane region" description="Helical" evidence="2">
    <location>
        <begin position="30"/>
        <end position="50"/>
    </location>
</feature>
<sequence>MTATTTETPAAPRAEPPPRGGFLRSPTAKFVFIALLSLLLIVPQLMVYALKDERAGRRDEVVATIARDWAGPQRLFGPVLLVPYTVATSAGTRDGLPYTATVETRTAVILPERFALAGDLAAETRRLSLYEVPVYGATATLTAHFGPVGPEHFPGDVRGVDRARAVLSIGISDLGGIETADLAVAGTSASLESGVGVAGGAVGLHAALPAGLLDATTAGGFDVTLALRLKGSGGFQVAPVGRTSEVKLASNWPHPGFSGGTLPSERALRPDGFEATWRVPQLARNVPQTWTAETEGYDRFDGETVGVDLAAPLDLYALVDRALKYGLMFVGAVFGIVFVLEILSPRRIHIVQYALVGLVLVFFYVLLLAFAEQIGFGPAYAVASLATGGVVTAFVGMQLGGLVRTAVAAGAFGALFGLLYAILRLEDVALMAGAVTGFVLLTVVLFATRRVDWSGTAPAGT</sequence>
<dbReference type="PIRSF" id="PIRSF004548">
    <property type="entry name" value="CreD"/>
    <property type="match status" value="1"/>
</dbReference>
<reference evidence="3 4" key="1">
    <citation type="submission" date="2019-03" db="EMBL/GenBank/DDBJ databases">
        <title>Genomic Encyclopedia of Type Strains, Phase IV (KMG-IV): sequencing the most valuable type-strain genomes for metagenomic binning, comparative biology and taxonomic classification.</title>
        <authorList>
            <person name="Goeker M."/>
        </authorList>
    </citation>
    <scope>NUCLEOTIDE SEQUENCE [LARGE SCALE GENOMIC DNA]</scope>
    <source>
        <strain evidence="3 4">DSM 102969</strain>
    </source>
</reference>
<organism evidence="3 4">
    <name type="scientific">Oharaeibacter diazotrophicus</name>
    <dbReference type="NCBI Taxonomy" id="1920512"/>
    <lineage>
        <taxon>Bacteria</taxon>
        <taxon>Pseudomonadati</taxon>
        <taxon>Pseudomonadota</taxon>
        <taxon>Alphaproteobacteria</taxon>
        <taxon>Hyphomicrobiales</taxon>
        <taxon>Pleomorphomonadaceae</taxon>
        <taxon>Oharaeibacter</taxon>
    </lineage>
</organism>
<proteinExistence type="predicted"/>
<evidence type="ECO:0000256" key="1">
    <source>
        <dbReference type="SAM" id="MobiDB-lite"/>
    </source>
</evidence>
<feature type="compositionally biased region" description="Low complexity" evidence="1">
    <location>
        <begin position="1"/>
        <end position="13"/>
    </location>
</feature>
<protein>
    <submittedName>
        <fullName evidence="3">Inner membrane protein</fullName>
    </submittedName>
</protein>
<evidence type="ECO:0000313" key="4">
    <source>
        <dbReference type="Proteomes" id="UP000294547"/>
    </source>
</evidence>
<keyword evidence="2" id="KW-1133">Transmembrane helix</keyword>
<evidence type="ECO:0000313" key="3">
    <source>
        <dbReference type="EMBL" id="TDP81938.1"/>
    </source>
</evidence>
<name>A0A4V6PVD4_9HYPH</name>
<dbReference type="Proteomes" id="UP000294547">
    <property type="component" value="Unassembled WGS sequence"/>
</dbReference>
<keyword evidence="4" id="KW-1185">Reference proteome</keyword>
<dbReference type="AlphaFoldDB" id="A0A4V6PVD4"/>
<dbReference type="PANTHER" id="PTHR30092:SF0">
    <property type="entry name" value="INNER MEMBRANE PROTEIN CRED"/>
    <property type="match status" value="1"/>
</dbReference>
<dbReference type="InterPro" id="IPR010364">
    <property type="entry name" value="Uncharacterised_IM_CreD"/>
</dbReference>
<accession>A0A4V6PVD4</accession>
<comment type="caution">
    <text evidence="3">The sequence shown here is derived from an EMBL/GenBank/DDBJ whole genome shotgun (WGS) entry which is preliminary data.</text>
</comment>
<feature type="transmembrane region" description="Helical" evidence="2">
    <location>
        <begin position="325"/>
        <end position="343"/>
    </location>
</feature>
<evidence type="ECO:0000256" key="2">
    <source>
        <dbReference type="SAM" id="Phobius"/>
    </source>
</evidence>
<feature type="transmembrane region" description="Helical" evidence="2">
    <location>
        <begin position="350"/>
        <end position="371"/>
    </location>
</feature>
<dbReference type="OrthoDB" id="9791851at2"/>